<feature type="compositionally biased region" description="Low complexity" evidence="1">
    <location>
        <begin position="74"/>
        <end position="84"/>
    </location>
</feature>
<dbReference type="Proteomes" id="UP000079169">
    <property type="component" value="Unplaced"/>
</dbReference>
<sequence length="142" mass="14680">MSTNSDSVSHLSSNGVASSNSAKALVNSMNSGDSVKPSTDSTKPPVNSTKTFVNSTKQSINSTKISADPPPSKPSAKSTSSSNPGVKPSCTNPTKPSASSLSYSPDLCANVQWARQGANYFVNGSALVVWGLPVWFDDSPLI</sequence>
<dbReference type="PaxDb" id="121845-A0A1S3DIA0"/>
<name>A0A1S3DIA0_DIACI</name>
<protein>
    <submittedName>
        <fullName evidence="3">Uncharacterized protein LOC103518918</fullName>
    </submittedName>
</protein>
<feature type="compositionally biased region" description="Polar residues" evidence="1">
    <location>
        <begin position="1"/>
        <end position="65"/>
    </location>
</feature>
<evidence type="ECO:0000313" key="2">
    <source>
        <dbReference type="Proteomes" id="UP000079169"/>
    </source>
</evidence>
<accession>A0A1S3DIA0</accession>
<proteinExistence type="predicted"/>
<dbReference type="RefSeq" id="XP_008482220.1">
    <property type="nucleotide sequence ID" value="XM_008483998.3"/>
</dbReference>
<reference evidence="3" key="1">
    <citation type="submission" date="2025-08" db="UniProtKB">
        <authorList>
            <consortium name="RefSeq"/>
        </authorList>
    </citation>
    <scope>IDENTIFICATION</scope>
</reference>
<dbReference type="GeneID" id="103518918"/>
<dbReference type="AlphaFoldDB" id="A0A1S3DIA0"/>
<evidence type="ECO:0000313" key="3">
    <source>
        <dbReference type="RefSeq" id="XP_008482220.1"/>
    </source>
</evidence>
<dbReference type="KEGG" id="dci:103518918"/>
<keyword evidence="2" id="KW-1185">Reference proteome</keyword>
<gene>
    <name evidence="3" type="primary">LOC103518918</name>
</gene>
<organism evidence="2 3">
    <name type="scientific">Diaphorina citri</name>
    <name type="common">Asian citrus psyllid</name>
    <dbReference type="NCBI Taxonomy" id="121845"/>
    <lineage>
        <taxon>Eukaryota</taxon>
        <taxon>Metazoa</taxon>
        <taxon>Ecdysozoa</taxon>
        <taxon>Arthropoda</taxon>
        <taxon>Hexapoda</taxon>
        <taxon>Insecta</taxon>
        <taxon>Pterygota</taxon>
        <taxon>Neoptera</taxon>
        <taxon>Paraneoptera</taxon>
        <taxon>Hemiptera</taxon>
        <taxon>Sternorrhyncha</taxon>
        <taxon>Psylloidea</taxon>
        <taxon>Psyllidae</taxon>
        <taxon>Diaphorininae</taxon>
        <taxon>Diaphorina</taxon>
    </lineage>
</organism>
<feature type="compositionally biased region" description="Polar residues" evidence="1">
    <location>
        <begin position="89"/>
        <end position="102"/>
    </location>
</feature>
<evidence type="ECO:0000256" key="1">
    <source>
        <dbReference type="SAM" id="MobiDB-lite"/>
    </source>
</evidence>
<feature type="region of interest" description="Disordered" evidence="1">
    <location>
        <begin position="1"/>
        <end position="102"/>
    </location>
</feature>